<organism evidence="7 8">
    <name type="scientific">Porites evermanni</name>
    <dbReference type="NCBI Taxonomy" id="104178"/>
    <lineage>
        <taxon>Eukaryota</taxon>
        <taxon>Metazoa</taxon>
        <taxon>Cnidaria</taxon>
        <taxon>Anthozoa</taxon>
        <taxon>Hexacorallia</taxon>
        <taxon>Scleractinia</taxon>
        <taxon>Fungiina</taxon>
        <taxon>Poritidae</taxon>
        <taxon>Porites</taxon>
    </lineage>
</organism>
<comment type="caution">
    <text evidence="7">The sequence shown here is derived from an EMBL/GenBank/DDBJ whole genome shotgun (WGS) entry which is preliminary data.</text>
</comment>
<name>A0ABN8SNL4_9CNID</name>
<evidence type="ECO:0000256" key="4">
    <source>
        <dbReference type="ARBA" id="ARBA00022989"/>
    </source>
</evidence>
<evidence type="ECO:0000256" key="2">
    <source>
        <dbReference type="ARBA" id="ARBA00008789"/>
    </source>
</evidence>
<proteinExistence type="inferred from homology"/>
<gene>
    <name evidence="7" type="ORF">PEVE_00025387</name>
</gene>
<keyword evidence="3 6" id="KW-0812">Transmembrane</keyword>
<evidence type="ECO:0000256" key="1">
    <source>
        <dbReference type="ARBA" id="ARBA00004141"/>
    </source>
</evidence>
<keyword evidence="5 6" id="KW-0472">Membrane</keyword>
<evidence type="ECO:0000256" key="3">
    <source>
        <dbReference type="ARBA" id="ARBA00022692"/>
    </source>
</evidence>
<evidence type="ECO:0000313" key="7">
    <source>
        <dbReference type="EMBL" id="CAH3193197.1"/>
    </source>
</evidence>
<evidence type="ECO:0000313" key="8">
    <source>
        <dbReference type="Proteomes" id="UP001159427"/>
    </source>
</evidence>
<keyword evidence="4 6" id="KW-1133">Transmembrane helix</keyword>
<dbReference type="EMBL" id="CALNXI010003415">
    <property type="protein sequence ID" value="CAH3193197.1"/>
    <property type="molecule type" value="Genomic_DNA"/>
</dbReference>
<feature type="transmembrane region" description="Helical" evidence="6">
    <location>
        <begin position="108"/>
        <end position="125"/>
    </location>
</feature>
<dbReference type="Pfam" id="PF09815">
    <property type="entry name" value="XK-related"/>
    <property type="match status" value="1"/>
</dbReference>
<evidence type="ECO:0000256" key="6">
    <source>
        <dbReference type="RuleBase" id="RU910716"/>
    </source>
</evidence>
<sequence>MCQKNLHSTDENNPFAQKTSKFKVNKDGTTTIIYQSFTDSKDYKRSVEITLKYDESQYPGNTGSGVTELYEPKNSAYVGAIEEQGFRSCFALTTVKFRLWRTLRMQPFFALLLVYLIAGILIKRYKMGVESVPEVLPNFEFWAGIPSLVKVNRSRLYQDIAEPLVKLQTLIFYLKNFKKLWRGDKIKPSDTGTAVDEEAYVILANNNISVLYEAILESAPQFIIQLYVMVAQKEPVKVVQTVSLPVSFLCLVWTSTVVDDVIHGKEEDDTSVPSNLVRSTRHGLRLFICSSWSPAMRVTHFYFLTKESNTVQTPASYQTKRHELVEAYGKSVLNTRLGPQRLSTGIGHLPHRPHICLLGENYCLKFPIYDTRSAMLSRKFPELREHSIQELDDTDLNWL</sequence>
<comment type="subcellular location">
    <subcellularLocation>
        <location evidence="1 6">Membrane</location>
        <topology evidence="1 6">Multi-pass membrane protein</topology>
    </subcellularLocation>
</comment>
<evidence type="ECO:0000256" key="5">
    <source>
        <dbReference type="ARBA" id="ARBA00023136"/>
    </source>
</evidence>
<dbReference type="InterPro" id="IPR018629">
    <property type="entry name" value="XK-rel"/>
</dbReference>
<protein>
    <recommendedName>
        <fullName evidence="6">XK-related protein</fullName>
    </recommendedName>
</protein>
<comment type="similarity">
    <text evidence="2 6">Belongs to the XK family.</text>
</comment>
<keyword evidence="8" id="KW-1185">Reference proteome</keyword>
<dbReference type="Proteomes" id="UP001159427">
    <property type="component" value="Unassembled WGS sequence"/>
</dbReference>
<reference evidence="7 8" key="1">
    <citation type="submission" date="2022-05" db="EMBL/GenBank/DDBJ databases">
        <authorList>
            <consortium name="Genoscope - CEA"/>
            <person name="William W."/>
        </authorList>
    </citation>
    <scope>NUCLEOTIDE SEQUENCE [LARGE SCALE GENOMIC DNA]</scope>
</reference>
<accession>A0ABN8SNL4</accession>
<comment type="caution">
    <text evidence="6">Lacks conserved residue(s) required for the propagation of feature annotation.</text>
</comment>